<sequence length="72" mass="8032">MLHSASPTIFVPPERLAETATCPNCSAKVGLWGGVIHLGHYHFDGEVREGLIWTCSDWCFLSWEHPAFMGKC</sequence>
<dbReference type="AlphaFoldDB" id="A0A512NN79"/>
<protein>
    <submittedName>
        <fullName evidence="1">Uncharacterized protein</fullName>
    </submittedName>
</protein>
<organism evidence="1 2">
    <name type="scientific">Reyranella soli</name>
    <dbReference type="NCBI Taxonomy" id="1230389"/>
    <lineage>
        <taxon>Bacteria</taxon>
        <taxon>Pseudomonadati</taxon>
        <taxon>Pseudomonadota</taxon>
        <taxon>Alphaproteobacteria</taxon>
        <taxon>Hyphomicrobiales</taxon>
        <taxon>Reyranellaceae</taxon>
        <taxon>Reyranella</taxon>
    </lineage>
</organism>
<dbReference type="EMBL" id="BKAJ01000161">
    <property type="protein sequence ID" value="GEP60398.1"/>
    <property type="molecule type" value="Genomic_DNA"/>
</dbReference>
<name>A0A512NN79_9HYPH</name>
<reference evidence="1 2" key="1">
    <citation type="submission" date="2019-07" db="EMBL/GenBank/DDBJ databases">
        <title>Whole genome shotgun sequence of Reyranella soli NBRC 108950.</title>
        <authorList>
            <person name="Hosoyama A."/>
            <person name="Uohara A."/>
            <person name="Ohji S."/>
            <person name="Ichikawa N."/>
        </authorList>
    </citation>
    <scope>NUCLEOTIDE SEQUENCE [LARGE SCALE GENOMIC DNA]</scope>
    <source>
        <strain evidence="1 2">NBRC 108950</strain>
    </source>
</reference>
<gene>
    <name evidence="1" type="ORF">RSO01_75640</name>
</gene>
<evidence type="ECO:0000313" key="1">
    <source>
        <dbReference type="EMBL" id="GEP60398.1"/>
    </source>
</evidence>
<keyword evidence="2" id="KW-1185">Reference proteome</keyword>
<dbReference type="Proteomes" id="UP000321058">
    <property type="component" value="Unassembled WGS sequence"/>
</dbReference>
<evidence type="ECO:0000313" key="2">
    <source>
        <dbReference type="Proteomes" id="UP000321058"/>
    </source>
</evidence>
<comment type="caution">
    <text evidence="1">The sequence shown here is derived from an EMBL/GenBank/DDBJ whole genome shotgun (WGS) entry which is preliminary data.</text>
</comment>
<proteinExistence type="predicted"/>
<accession>A0A512NN79</accession>